<evidence type="ECO:0000313" key="2">
    <source>
        <dbReference type="EMBL" id="BDZ49551.1"/>
    </source>
</evidence>
<dbReference type="InterPro" id="IPR011047">
    <property type="entry name" value="Quinoprotein_ADH-like_sf"/>
</dbReference>
<evidence type="ECO:0000256" key="1">
    <source>
        <dbReference type="SAM" id="MobiDB-lite"/>
    </source>
</evidence>
<sequence>MLPTPQIDGVVWSEVVVGNTVFVGGQFSTARPFGAAPRTQTVKRTSMLAFDIRTGALNTKFAPVLNGAVQTIVASSDGKHLYIGGSFTKVGTTAKGRIAEIDAGTGAVVAGFKASANNTVKTLARVGSTIYLGGAFTSSTGKNRQQLAAVSATTGALLAWAPSATGGVVNALVASPDATKIVVGGAFTALNKSTNPGYGLGAVDARTGKNLPWHVNSVVRNGGTSSAITSLTATSTGLYGTGYTFGRGGNLEGPSAPTGRPAISPGSRTATATRTAAPSSATSSTSPGTLTSAGT</sequence>
<protein>
    <submittedName>
        <fullName evidence="2">Uncharacterized protein</fullName>
    </submittedName>
</protein>
<dbReference type="EMBL" id="AP027732">
    <property type="protein sequence ID" value="BDZ49551.1"/>
    <property type="molecule type" value="Genomic_DNA"/>
</dbReference>
<feature type="region of interest" description="Disordered" evidence="1">
    <location>
        <begin position="249"/>
        <end position="295"/>
    </location>
</feature>
<dbReference type="RefSeq" id="WP_286346317.1">
    <property type="nucleotide sequence ID" value="NZ_AP027732.1"/>
</dbReference>
<dbReference type="SUPFAM" id="SSF50998">
    <property type="entry name" value="Quinoprotein alcohol dehydrogenase-like"/>
    <property type="match status" value="1"/>
</dbReference>
<evidence type="ECO:0000313" key="3">
    <source>
        <dbReference type="Proteomes" id="UP001321486"/>
    </source>
</evidence>
<accession>A0ABN6XXR0</accession>
<organism evidence="2 3">
    <name type="scientific">Frondihabitans sucicola</name>
    <dbReference type="NCBI Taxonomy" id="1268041"/>
    <lineage>
        <taxon>Bacteria</taxon>
        <taxon>Bacillati</taxon>
        <taxon>Actinomycetota</taxon>
        <taxon>Actinomycetes</taxon>
        <taxon>Micrococcales</taxon>
        <taxon>Microbacteriaceae</taxon>
        <taxon>Frondihabitans</taxon>
    </lineage>
</organism>
<keyword evidence="3" id="KW-1185">Reference proteome</keyword>
<gene>
    <name evidence="2" type="ORF">GCM10025867_17920</name>
</gene>
<name>A0ABN6XXR0_9MICO</name>
<feature type="compositionally biased region" description="Low complexity" evidence="1">
    <location>
        <begin position="264"/>
        <end position="295"/>
    </location>
</feature>
<reference evidence="3" key="1">
    <citation type="journal article" date="2019" name="Int. J. Syst. Evol. Microbiol.">
        <title>The Global Catalogue of Microorganisms (GCM) 10K type strain sequencing project: providing services to taxonomists for standard genome sequencing and annotation.</title>
        <authorList>
            <consortium name="The Broad Institute Genomics Platform"/>
            <consortium name="The Broad Institute Genome Sequencing Center for Infectious Disease"/>
            <person name="Wu L."/>
            <person name="Ma J."/>
        </authorList>
    </citation>
    <scope>NUCLEOTIDE SEQUENCE [LARGE SCALE GENOMIC DNA]</scope>
    <source>
        <strain evidence="3">NBRC 108728</strain>
    </source>
</reference>
<proteinExistence type="predicted"/>
<dbReference type="Proteomes" id="UP001321486">
    <property type="component" value="Chromosome"/>
</dbReference>